<evidence type="ECO:0000313" key="3">
    <source>
        <dbReference type="Proteomes" id="UP000597507"/>
    </source>
</evidence>
<reference evidence="2 3" key="1">
    <citation type="journal article" date="2014" name="Int. J. Syst. Evol. Microbiol.">
        <title>Complete genome sequence of Corynebacterium casei LMG S-19264T (=DSM 44701T), isolated from a smear-ripened cheese.</title>
        <authorList>
            <consortium name="US DOE Joint Genome Institute (JGI-PGF)"/>
            <person name="Walter F."/>
            <person name="Albersmeier A."/>
            <person name="Kalinowski J."/>
            <person name="Ruckert C."/>
        </authorList>
    </citation>
    <scope>NUCLEOTIDE SEQUENCE [LARGE SCALE GENOMIC DNA]</scope>
    <source>
        <strain evidence="2 3">CGMCC 1.16330</strain>
    </source>
</reference>
<dbReference type="EMBL" id="BMKS01000006">
    <property type="protein sequence ID" value="GGG35744.1"/>
    <property type="molecule type" value="Genomic_DNA"/>
</dbReference>
<gene>
    <name evidence="2" type="ORF">GCM10010964_24520</name>
</gene>
<sequence length="469" mass="48416">MRLRRLRSTLRDRKGATAAVFAASAVTVFGLVALSVEGGHWYFAKRNQTSAVDMGALAGANARYWSGLSNPSATAENEGRTVARQTVEANGFVHGATSYGGATEVEINIPPKSGPNAGNSYAVEAIVRQRLPTFIAGLFTGHSEVLVRSRAVAASMIIGPACVLSLHGTLTFTGSSTAATPGCVMGSNANIRVQGMGTTVNTAGLYAHGTCDGCTQSNVTASYVGSGQPPLPDPLSRSVQGAPYPTSCPGGSTGQSAKSINDAIQNHFKNSTQPFRFGSTTGQTYICGSGGGPNSTLQLTASQVVDLRPGTYYFVGTDLTINSSNAALICSQCVPGGAGVTLVFTSDGNRNPGVLTLNGGTMQLNAPGSGAYEDLLIYRGPDVNPCSGSNANCPPRTLINGSNSTNLIGNIYAPTGQITMSGNSNNALMCTILVAHTITFTGNTDMARDCERIGIEPQKVRVVRLLEAS</sequence>
<keyword evidence="3" id="KW-1185">Reference proteome</keyword>
<evidence type="ECO:0000313" key="2">
    <source>
        <dbReference type="EMBL" id="GGG35744.1"/>
    </source>
</evidence>
<comment type="caution">
    <text evidence="2">The sequence shown here is derived from an EMBL/GenBank/DDBJ whole genome shotgun (WGS) entry which is preliminary data.</text>
</comment>
<dbReference type="RefSeq" id="WP_188900565.1">
    <property type="nucleotide sequence ID" value="NZ_BMKS01000006.1"/>
</dbReference>
<dbReference type="AlphaFoldDB" id="A0A8J3EE05"/>
<accession>A0A8J3EE05</accession>
<name>A0A8J3EE05_9PROT</name>
<organism evidence="2 3">
    <name type="scientific">Caldovatus sediminis</name>
    <dbReference type="NCBI Taxonomy" id="2041189"/>
    <lineage>
        <taxon>Bacteria</taxon>
        <taxon>Pseudomonadati</taxon>
        <taxon>Pseudomonadota</taxon>
        <taxon>Alphaproteobacteria</taxon>
        <taxon>Acetobacterales</taxon>
        <taxon>Roseomonadaceae</taxon>
        <taxon>Caldovatus</taxon>
    </lineage>
</organism>
<evidence type="ECO:0000256" key="1">
    <source>
        <dbReference type="SAM" id="MobiDB-lite"/>
    </source>
</evidence>
<dbReference type="Proteomes" id="UP000597507">
    <property type="component" value="Unassembled WGS sequence"/>
</dbReference>
<feature type="region of interest" description="Disordered" evidence="1">
    <location>
        <begin position="236"/>
        <end position="256"/>
    </location>
</feature>
<proteinExistence type="predicted"/>
<evidence type="ECO:0008006" key="4">
    <source>
        <dbReference type="Google" id="ProtNLM"/>
    </source>
</evidence>
<protein>
    <recommendedName>
        <fullName evidence="4">Flp pilus-assembly TadG-like N-terminal domain-containing protein</fullName>
    </recommendedName>
</protein>